<organism evidence="1 3">
    <name type="scientific">Empedobacter tilapiae</name>
    <dbReference type="NCBI Taxonomy" id="2491114"/>
    <lineage>
        <taxon>Bacteria</taxon>
        <taxon>Pseudomonadati</taxon>
        <taxon>Bacteroidota</taxon>
        <taxon>Flavobacteriia</taxon>
        <taxon>Flavobacteriales</taxon>
        <taxon>Weeksellaceae</taxon>
        <taxon>Empedobacter</taxon>
    </lineage>
</organism>
<protein>
    <submittedName>
        <fullName evidence="1">Integrase</fullName>
    </submittedName>
</protein>
<gene>
    <name evidence="2" type="ORF">E4J94_16835</name>
    <name evidence="1" type="ORF">E4J94_17520</name>
</gene>
<evidence type="ECO:0000313" key="2">
    <source>
        <dbReference type="EMBL" id="TGN21867.1"/>
    </source>
</evidence>
<accession>A0A4Z1B2Z6</accession>
<reference evidence="1 3" key="1">
    <citation type="submission" date="2019-03" db="EMBL/GenBank/DDBJ databases">
        <title>Empedobacter tilapiae sp. nov., isolated from an intestine of Nile tilapia Oreochromis niloticus.</title>
        <authorList>
            <person name="Kim Y.-O."/>
            <person name="Yoon J.-H."/>
        </authorList>
    </citation>
    <scope>NUCLEOTIDE SEQUENCE [LARGE SCALE GENOMIC DNA]</scope>
    <source>
        <strain evidence="1 3">MRS2</strain>
    </source>
</reference>
<evidence type="ECO:0000313" key="1">
    <source>
        <dbReference type="EMBL" id="TGN21427.1"/>
    </source>
</evidence>
<feature type="non-terminal residue" evidence="1">
    <location>
        <position position="52"/>
    </location>
</feature>
<keyword evidence="3" id="KW-1185">Reference proteome</keyword>
<proteinExistence type="predicted"/>
<sequence length="52" mass="6288">MTFNFFLPDNGDLKNIHLSLIDQSQNKKYTFRTSLRIKADQWDDKKQRPFNI</sequence>
<name>A0A4Z1B2Z6_9FLAO</name>
<dbReference type="Proteomes" id="UP000297998">
    <property type="component" value="Unassembled WGS sequence"/>
</dbReference>
<comment type="caution">
    <text evidence="1">The sequence shown here is derived from an EMBL/GenBank/DDBJ whole genome shotgun (WGS) entry which is preliminary data.</text>
</comment>
<evidence type="ECO:0000313" key="3">
    <source>
        <dbReference type="Proteomes" id="UP000297998"/>
    </source>
</evidence>
<dbReference type="AlphaFoldDB" id="A0A4Z1B2Z6"/>
<dbReference type="EMBL" id="SRPE01000017">
    <property type="protein sequence ID" value="TGN21867.1"/>
    <property type="molecule type" value="Genomic_DNA"/>
</dbReference>
<dbReference type="EMBL" id="SRPE01000024">
    <property type="protein sequence ID" value="TGN21427.1"/>
    <property type="molecule type" value="Genomic_DNA"/>
</dbReference>